<dbReference type="Gene3D" id="2.40.10.220">
    <property type="entry name" value="predicted glycosyltransferase like domains"/>
    <property type="match status" value="1"/>
</dbReference>
<dbReference type="InterPro" id="IPR009875">
    <property type="entry name" value="PilZ_domain"/>
</dbReference>
<feature type="domain" description="PilZ" evidence="1">
    <location>
        <begin position="13"/>
        <end position="93"/>
    </location>
</feature>
<accession>A0A5K7YBV1</accession>
<gene>
    <name evidence="2" type="ORF">DSCA_08120</name>
</gene>
<evidence type="ECO:0000313" key="2">
    <source>
        <dbReference type="EMBL" id="BBO66882.1"/>
    </source>
</evidence>
<name>A0A5K7YBV1_9BACT</name>
<organism evidence="2 3">
    <name type="scientific">Desulfosarcina alkanivorans</name>
    <dbReference type="NCBI Taxonomy" id="571177"/>
    <lineage>
        <taxon>Bacteria</taxon>
        <taxon>Pseudomonadati</taxon>
        <taxon>Thermodesulfobacteriota</taxon>
        <taxon>Desulfobacteria</taxon>
        <taxon>Desulfobacterales</taxon>
        <taxon>Desulfosarcinaceae</taxon>
        <taxon>Desulfosarcina</taxon>
    </lineage>
</organism>
<dbReference type="EMBL" id="AP021874">
    <property type="protein sequence ID" value="BBO66882.1"/>
    <property type="molecule type" value="Genomic_DNA"/>
</dbReference>
<protein>
    <recommendedName>
        <fullName evidence="1">PilZ domain-containing protein</fullName>
    </recommendedName>
</protein>
<dbReference type="SUPFAM" id="SSF141371">
    <property type="entry name" value="PilZ domain-like"/>
    <property type="match status" value="1"/>
</dbReference>
<dbReference type="Pfam" id="PF07238">
    <property type="entry name" value="PilZ"/>
    <property type="match status" value="1"/>
</dbReference>
<dbReference type="Proteomes" id="UP000427906">
    <property type="component" value="Chromosome"/>
</dbReference>
<dbReference type="RefSeq" id="WP_155315206.1">
    <property type="nucleotide sequence ID" value="NZ_AP021874.1"/>
</dbReference>
<evidence type="ECO:0000313" key="3">
    <source>
        <dbReference type="Proteomes" id="UP000427906"/>
    </source>
</evidence>
<dbReference type="KEGG" id="dalk:DSCA_08120"/>
<dbReference type="OrthoDB" id="5421690at2"/>
<evidence type="ECO:0000259" key="1">
    <source>
        <dbReference type="Pfam" id="PF07238"/>
    </source>
</evidence>
<reference evidence="2 3" key="1">
    <citation type="submission" date="2019-11" db="EMBL/GenBank/DDBJ databases">
        <title>Comparative genomics of hydrocarbon-degrading Desulfosarcina strains.</title>
        <authorList>
            <person name="Watanabe M."/>
            <person name="Kojima H."/>
            <person name="Fukui M."/>
        </authorList>
    </citation>
    <scope>NUCLEOTIDE SEQUENCE [LARGE SCALE GENOMIC DNA]</scope>
    <source>
        <strain evidence="2 3">PL12</strain>
    </source>
</reference>
<proteinExistence type="predicted"/>
<dbReference type="AlphaFoldDB" id="A0A5K7YBV1"/>
<sequence length="94" mass="10797">MEKDFALAHNDYRRFHERKKYPAEIVFHHANRLYAGSLKDVSLGGAYVETYCVNQFSLKDIVTLSIPFSSGQKNVKRRGSIQWLNNAGFGVEFI</sequence>
<keyword evidence="3" id="KW-1185">Reference proteome</keyword>
<dbReference type="GO" id="GO:0035438">
    <property type="term" value="F:cyclic-di-GMP binding"/>
    <property type="evidence" value="ECO:0007669"/>
    <property type="project" value="InterPro"/>
</dbReference>